<gene>
    <name evidence="1" type="ORF">BMG00_06315</name>
</gene>
<reference evidence="1 2" key="1">
    <citation type="submission" date="2016-11" db="EMBL/GenBank/DDBJ databases">
        <title>A multilocus sequence analysis scheme for characterization of bacteria in the genus Thioclava.</title>
        <authorList>
            <person name="Liu Y."/>
            <person name="Shao Z."/>
        </authorList>
    </citation>
    <scope>NUCLEOTIDE SEQUENCE [LARGE SCALE GENOMIC DNA]</scope>
    <source>
        <strain evidence="1 2">11.10-0-13</strain>
    </source>
</reference>
<keyword evidence="2" id="KW-1185">Reference proteome</keyword>
<evidence type="ECO:0000313" key="2">
    <source>
        <dbReference type="Proteomes" id="UP000242224"/>
    </source>
</evidence>
<comment type="caution">
    <text evidence="1">The sequence shown here is derived from an EMBL/GenBank/DDBJ whole genome shotgun (WGS) entry which is preliminary data.</text>
</comment>
<dbReference type="Proteomes" id="UP000242224">
    <property type="component" value="Unassembled WGS sequence"/>
</dbReference>
<dbReference type="EMBL" id="MPZS01000001">
    <property type="protein sequence ID" value="OOY13390.1"/>
    <property type="molecule type" value="Genomic_DNA"/>
</dbReference>
<proteinExistence type="predicted"/>
<sequence length="196" mass="22878">MENWVAETLRSNGLSDKAKLVAASDESIKEIAHQPIYDEQAFKRSLRHKSKLTQLLNTHLLLSQIVSVFLMQNLENATALKFERWGLEKKVDLLLALGACPPMITEVIKQINSLRNKVAHEFGYKIDPVDLRRIHEKFPREFWKELDEEVSFSKTMFVVTYMFEEDRRENAERLLNKQKAFARLRIALDGFQQQTS</sequence>
<protein>
    <recommendedName>
        <fullName evidence="3">DUF4145 domain-containing protein</fullName>
    </recommendedName>
</protein>
<organism evidence="1 2">
    <name type="scientific">Thioclava marina</name>
    <dbReference type="NCBI Taxonomy" id="1915077"/>
    <lineage>
        <taxon>Bacteria</taxon>
        <taxon>Pseudomonadati</taxon>
        <taxon>Pseudomonadota</taxon>
        <taxon>Alphaproteobacteria</taxon>
        <taxon>Rhodobacterales</taxon>
        <taxon>Paracoccaceae</taxon>
        <taxon>Thioclava</taxon>
    </lineage>
</organism>
<evidence type="ECO:0008006" key="3">
    <source>
        <dbReference type="Google" id="ProtNLM"/>
    </source>
</evidence>
<accession>A0ABX3MPC1</accession>
<evidence type="ECO:0000313" key="1">
    <source>
        <dbReference type="EMBL" id="OOY13390.1"/>
    </source>
</evidence>
<name>A0ABX3MPC1_9RHOB</name>
<dbReference type="RefSeq" id="WP_078573681.1">
    <property type="nucleotide sequence ID" value="NZ_MPZS01000001.1"/>
</dbReference>